<evidence type="ECO:0000313" key="5">
    <source>
        <dbReference type="EMBL" id="CAD8069011.1"/>
    </source>
</evidence>
<evidence type="ECO:0000256" key="2">
    <source>
        <dbReference type="ARBA" id="ARBA00022803"/>
    </source>
</evidence>
<evidence type="ECO:0000256" key="1">
    <source>
        <dbReference type="ARBA" id="ARBA00022737"/>
    </source>
</evidence>
<evidence type="ECO:0000313" key="6">
    <source>
        <dbReference type="Proteomes" id="UP000688137"/>
    </source>
</evidence>
<sequence length="418" mass="48187">MEEKLSELKLQVDQLTEEAEYDFQKGEHYKSQVTSIIKQIDSLIDNEDLEISKKHKIELYFLKGKASDILPEYSKFAEEALTKAMKLNPFHIDSLNTLGHILWKKKDFVAARQCFETAIEKDPNNIKSLQYLSIVLRQVGDQKDKSQNVTKSLEIAKKALTFDLKNAQSWYLVGNAYLSDYFMNPKKNNNELNLALSAYNQSEKNQTRENPDLYFNRGNIHCYFEDYQLAFNDYTKANKIDQSLTNDTLKQVQQKVLKVYDLVTNKCRITQKKLQNIVKQIPIGLREQPKGFDHPLQMCTIGDLKDGINKGLILASKSLVSYTQQNTVPAGFVIVDSKLNFASLSIYNASQEIYEKIRELTDVFIIEPEVKQINCEIDGKQISYMCIQVKDANKIYVENEKIVNQLAHSMVVNQTFEK</sequence>
<organism evidence="5 6">
    <name type="scientific">Paramecium primaurelia</name>
    <dbReference type="NCBI Taxonomy" id="5886"/>
    <lineage>
        <taxon>Eukaryota</taxon>
        <taxon>Sar</taxon>
        <taxon>Alveolata</taxon>
        <taxon>Ciliophora</taxon>
        <taxon>Intramacronucleata</taxon>
        <taxon>Oligohymenophorea</taxon>
        <taxon>Peniculida</taxon>
        <taxon>Parameciidae</taxon>
        <taxon>Paramecium</taxon>
    </lineage>
</organism>
<keyword evidence="6" id="KW-1185">Reference proteome</keyword>
<proteinExistence type="predicted"/>
<accession>A0A8S1LTM6</accession>
<dbReference type="Proteomes" id="UP000688137">
    <property type="component" value="Unassembled WGS sequence"/>
</dbReference>
<dbReference type="Pfam" id="PF07719">
    <property type="entry name" value="TPR_2"/>
    <property type="match status" value="1"/>
</dbReference>
<dbReference type="PANTHER" id="PTHR44858:SF1">
    <property type="entry name" value="UDP-N-ACETYLGLUCOSAMINE--PEPTIDE N-ACETYLGLUCOSAMINYLTRANSFERASE SPINDLY-RELATED"/>
    <property type="match status" value="1"/>
</dbReference>
<comment type="caution">
    <text evidence="5">The sequence shown here is derived from an EMBL/GenBank/DDBJ whole genome shotgun (WGS) entry which is preliminary data.</text>
</comment>
<keyword evidence="2 3" id="KW-0802">TPR repeat</keyword>
<dbReference type="PROSITE" id="PS50005">
    <property type="entry name" value="TPR"/>
    <property type="match status" value="1"/>
</dbReference>
<dbReference type="InterPro" id="IPR050498">
    <property type="entry name" value="Ycf3"/>
</dbReference>
<name>A0A8S1LTM6_PARPR</name>
<dbReference type="EMBL" id="CAJJDM010000043">
    <property type="protein sequence ID" value="CAD8069011.1"/>
    <property type="molecule type" value="Genomic_DNA"/>
</dbReference>
<dbReference type="SMART" id="SM00028">
    <property type="entry name" value="TPR"/>
    <property type="match status" value="3"/>
</dbReference>
<reference evidence="5" key="1">
    <citation type="submission" date="2021-01" db="EMBL/GenBank/DDBJ databases">
        <authorList>
            <consortium name="Genoscope - CEA"/>
            <person name="William W."/>
        </authorList>
    </citation>
    <scope>NUCLEOTIDE SEQUENCE</scope>
</reference>
<dbReference type="AlphaFoldDB" id="A0A8S1LTM6"/>
<feature type="domain" description="Tetratricopeptide repeat protein 5 OB fold" evidence="4">
    <location>
        <begin position="296"/>
        <end position="410"/>
    </location>
</feature>
<dbReference type="PANTHER" id="PTHR44858">
    <property type="entry name" value="TETRATRICOPEPTIDE REPEAT PROTEIN 6"/>
    <property type="match status" value="1"/>
</dbReference>
<evidence type="ECO:0000256" key="3">
    <source>
        <dbReference type="PROSITE-ProRule" id="PRU00339"/>
    </source>
</evidence>
<dbReference type="InterPro" id="IPR032076">
    <property type="entry name" value="TTC5_OB"/>
</dbReference>
<keyword evidence="1" id="KW-0677">Repeat</keyword>
<feature type="repeat" description="TPR" evidence="3">
    <location>
        <begin position="92"/>
        <end position="125"/>
    </location>
</feature>
<dbReference type="InterPro" id="IPR019734">
    <property type="entry name" value="TPR_rpt"/>
</dbReference>
<protein>
    <recommendedName>
        <fullName evidence="4">Tetratricopeptide repeat protein 5 OB fold domain-containing protein</fullName>
    </recommendedName>
</protein>
<gene>
    <name evidence="5" type="ORF">PPRIM_AZ9-3.1.T0430152</name>
</gene>
<evidence type="ECO:0000259" key="4">
    <source>
        <dbReference type="Pfam" id="PF16669"/>
    </source>
</evidence>
<dbReference type="OMA" id="LEFAQSC"/>
<dbReference type="Pfam" id="PF16669">
    <property type="entry name" value="TTC5_OB"/>
    <property type="match status" value="1"/>
</dbReference>
<dbReference type="InterPro" id="IPR013105">
    <property type="entry name" value="TPR_2"/>
</dbReference>